<gene>
    <name evidence="2" type="ORF">E6K74_12365</name>
</gene>
<dbReference type="InterPro" id="IPR008538">
    <property type="entry name" value="Uma2"/>
</dbReference>
<organism evidence="2 3">
    <name type="scientific">Eiseniibacteriota bacterium</name>
    <dbReference type="NCBI Taxonomy" id="2212470"/>
    <lineage>
        <taxon>Bacteria</taxon>
        <taxon>Candidatus Eiseniibacteriota</taxon>
    </lineage>
</organism>
<comment type="caution">
    <text evidence="2">The sequence shown here is derived from an EMBL/GenBank/DDBJ whole genome shotgun (WGS) entry which is preliminary data.</text>
</comment>
<evidence type="ECO:0000313" key="3">
    <source>
        <dbReference type="Proteomes" id="UP000319829"/>
    </source>
</evidence>
<reference evidence="2 3" key="1">
    <citation type="journal article" date="2019" name="Nat. Microbiol.">
        <title>Mediterranean grassland soil C-N compound turnover is dependent on rainfall and depth, and is mediated by genomically divergent microorganisms.</title>
        <authorList>
            <person name="Diamond S."/>
            <person name="Andeer P.F."/>
            <person name="Li Z."/>
            <person name="Crits-Christoph A."/>
            <person name="Burstein D."/>
            <person name="Anantharaman K."/>
            <person name="Lane K.R."/>
            <person name="Thomas B.C."/>
            <person name="Pan C."/>
            <person name="Northen T.R."/>
            <person name="Banfield J.F."/>
        </authorList>
    </citation>
    <scope>NUCLEOTIDE SEQUENCE [LARGE SCALE GENOMIC DNA]</scope>
    <source>
        <strain evidence="2">WS_4</strain>
    </source>
</reference>
<name>A0A538SLZ8_UNCEI</name>
<dbReference type="PANTHER" id="PTHR35400:SF1">
    <property type="entry name" value="SLR1083 PROTEIN"/>
    <property type="match status" value="1"/>
</dbReference>
<dbReference type="AlphaFoldDB" id="A0A538SLZ8"/>
<keyword evidence="2" id="KW-0540">Nuclease</keyword>
<dbReference type="Proteomes" id="UP000319829">
    <property type="component" value="Unassembled WGS sequence"/>
</dbReference>
<dbReference type="PANTHER" id="PTHR35400">
    <property type="entry name" value="SLR1083 PROTEIN"/>
    <property type="match status" value="1"/>
</dbReference>
<proteinExistence type="predicted"/>
<feature type="domain" description="Putative restriction endonuclease" evidence="1">
    <location>
        <begin position="14"/>
        <end position="179"/>
    </location>
</feature>
<protein>
    <submittedName>
        <fullName evidence="2">Uma2 family endonuclease</fullName>
    </submittedName>
</protein>
<evidence type="ECO:0000259" key="1">
    <source>
        <dbReference type="Pfam" id="PF05685"/>
    </source>
</evidence>
<dbReference type="SUPFAM" id="SSF52980">
    <property type="entry name" value="Restriction endonuclease-like"/>
    <property type="match status" value="1"/>
</dbReference>
<accession>A0A538SLZ8</accession>
<dbReference type="Pfam" id="PF05685">
    <property type="entry name" value="Uma2"/>
    <property type="match status" value="1"/>
</dbReference>
<keyword evidence="2" id="KW-0378">Hydrolase</keyword>
<sequence>MATDVEVVRRRFTVDEYHQMARAGILNEDDRVELIRGEIVHKMVIGSRHAACVARLNELLVARLRGRAILWPQNPLTILPDSEPEPDIILLRHRADFYAGELPGPDDVALLVEVADTSLRYDRHVKGPLYAEAGVQDYWIVDLTGGAVEVHREPVAGAFRLTERVARGGTLTPLAFPDTPLAAADVLG</sequence>
<dbReference type="Gene3D" id="3.90.1570.10">
    <property type="entry name" value="tt1808, chain A"/>
    <property type="match status" value="1"/>
</dbReference>
<dbReference type="GO" id="GO:0004519">
    <property type="term" value="F:endonuclease activity"/>
    <property type="evidence" value="ECO:0007669"/>
    <property type="project" value="UniProtKB-KW"/>
</dbReference>
<dbReference type="InterPro" id="IPR011335">
    <property type="entry name" value="Restrct_endonuc-II-like"/>
</dbReference>
<dbReference type="CDD" id="cd06260">
    <property type="entry name" value="DUF820-like"/>
    <property type="match status" value="1"/>
</dbReference>
<keyword evidence="2" id="KW-0255">Endonuclease</keyword>
<dbReference type="InterPro" id="IPR012296">
    <property type="entry name" value="Nuclease_put_TT1808"/>
</dbReference>
<dbReference type="EMBL" id="VBOU01000102">
    <property type="protein sequence ID" value="TMQ52400.1"/>
    <property type="molecule type" value="Genomic_DNA"/>
</dbReference>
<evidence type="ECO:0000313" key="2">
    <source>
        <dbReference type="EMBL" id="TMQ52400.1"/>
    </source>
</evidence>